<comment type="caution">
    <text evidence="1">The sequence shown here is derived from an EMBL/GenBank/DDBJ whole genome shotgun (WGS) entry which is preliminary data.</text>
</comment>
<reference evidence="1 2" key="1">
    <citation type="submission" date="2017-11" db="EMBL/GenBank/DDBJ databases">
        <title>De-novo sequencing of pomegranate (Punica granatum L.) genome.</title>
        <authorList>
            <person name="Akparov Z."/>
            <person name="Amiraslanov A."/>
            <person name="Hajiyeva S."/>
            <person name="Abbasov M."/>
            <person name="Kaur K."/>
            <person name="Hamwieh A."/>
            <person name="Solovyev V."/>
            <person name="Salamov A."/>
            <person name="Braich B."/>
            <person name="Kosarev P."/>
            <person name="Mahmoud A."/>
            <person name="Hajiyev E."/>
            <person name="Babayeva S."/>
            <person name="Izzatullayeva V."/>
            <person name="Mammadov A."/>
            <person name="Mammadov A."/>
            <person name="Sharifova S."/>
            <person name="Ojaghi J."/>
            <person name="Eynullazada K."/>
            <person name="Bayramov B."/>
            <person name="Abdulazimova A."/>
            <person name="Shahmuradov I."/>
        </authorList>
    </citation>
    <scope>NUCLEOTIDE SEQUENCE [LARGE SCALE GENOMIC DNA]</scope>
    <source>
        <strain evidence="2">cv. AG2017</strain>
        <tissue evidence="1">Leaf</tissue>
    </source>
</reference>
<proteinExistence type="predicted"/>
<accession>A0A2I0LDU8</accession>
<evidence type="ECO:0000313" key="2">
    <source>
        <dbReference type="Proteomes" id="UP000233551"/>
    </source>
</evidence>
<organism evidence="1 2">
    <name type="scientific">Punica granatum</name>
    <name type="common">Pomegranate</name>
    <dbReference type="NCBI Taxonomy" id="22663"/>
    <lineage>
        <taxon>Eukaryota</taxon>
        <taxon>Viridiplantae</taxon>
        <taxon>Streptophyta</taxon>
        <taxon>Embryophyta</taxon>
        <taxon>Tracheophyta</taxon>
        <taxon>Spermatophyta</taxon>
        <taxon>Magnoliopsida</taxon>
        <taxon>eudicotyledons</taxon>
        <taxon>Gunneridae</taxon>
        <taxon>Pentapetalae</taxon>
        <taxon>rosids</taxon>
        <taxon>malvids</taxon>
        <taxon>Myrtales</taxon>
        <taxon>Lythraceae</taxon>
        <taxon>Punica</taxon>
    </lineage>
</organism>
<dbReference type="Proteomes" id="UP000233551">
    <property type="component" value="Unassembled WGS sequence"/>
</dbReference>
<name>A0A2I0LDU8_PUNGR</name>
<sequence length="122" mass="13460">MAIFSGNAYSEVLFTETGRRVSILHHASPLRAQRGIVGINHTTHLDLPSNALEVSDTLFKSLESRASRGPALAPAHAPRVCVFTNRAPTPLWLACMHAHARPYSLDVHTFVLTSRTFIQVFN</sequence>
<dbReference type="AlphaFoldDB" id="A0A2I0LDU8"/>
<keyword evidence="2" id="KW-1185">Reference proteome</keyword>
<evidence type="ECO:0000313" key="1">
    <source>
        <dbReference type="EMBL" id="PKI78861.1"/>
    </source>
</evidence>
<protein>
    <submittedName>
        <fullName evidence="1">Uncharacterized protein</fullName>
    </submittedName>
</protein>
<dbReference type="EMBL" id="PGOL01000032">
    <property type="protein sequence ID" value="PKI78861.1"/>
    <property type="molecule type" value="Genomic_DNA"/>
</dbReference>
<gene>
    <name evidence="1" type="ORF">CRG98_000722</name>
</gene>